<comment type="caution">
    <text evidence="1">The sequence shown here is derived from an EMBL/GenBank/DDBJ whole genome shotgun (WGS) entry which is preliminary data.</text>
</comment>
<feature type="non-terminal residue" evidence="1">
    <location>
        <position position="59"/>
    </location>
</feature>
<evidence type="ECO:0008006" key="3">
    <source>
        <dbReference type="Google" id="ProtNLM"/>
    </source>
</evidence>
<name>A0A5B0P9C6_PUCGR</name>
<gene>
    <name evidence="1" type="ORF">PGTUg99_000014</name>
</gene>
<evidence type="ECO:0000313" key="2">
    <source>
        <dbReference type="Proteomes" id="UP000325313"/>
    </source>
</evidence>
<proteinExistence type="predicted"/>
<dbReference type="EMBL" id="VDEP01000349">
    <property type="protein sequence ID" value="KAA1097204.1"/>
    <property type="molecule type" value="Genomic_DNA"/>
</dbReference>
<sequence length="59" mass="6583">MIRRIHLQVSESRLMTSQWRENANRNQSTEQKAKIVGMADAGMTPTDIASKLDVGRGPT</sequence>
<dbReference type="AlphaFoldDB" id="A0A5B0P9C6"/>
<accession>A0A5B0P9C6</accession>
<protein>
    <recommendedName>
        <fullName evidence="3">HTH psq-type domain-containing protein</fullName>
    </recommendedName>
</protein>
<organism evidence="1 2">
    <name type="scientific">Puccinia graminis f. sp. tritici</name>
    <dbReference type="NCBI Taxonomy" id="56615"/>
    <lineage>
        <taxon>Eukaryota</taxon>
        <taxon>Fungi</taxon>
        <taxon>Dikarya</taxon>
        <taxon>Basidiomycota</taxon>
        <taxon>Pucciniomycotina</taxon>
        <taxon>Pucciniomycetes</taxon>
        <taxon>Pucciniales</taxon>
        <taxon>Pucciniaceae</taxon>
        <taxon>Puccinia</taxon>
    </lineage>
</organism>
<reference evidence="1 2" key="1">
    <citation type="submission" date="2019-05" db="EMBL/GenBank/DDBJ databases">
        <title>Emergence of the Ug99 lineage of the wheat stem rust pathogen through somatic hybridization.</title>
        <authorList>
            <person name="Li F."/>
            <person name="Upadhyaya N.M."/>
            <person name="Sperschneider J."/>
            <person name="Matny O."/>
            <person name="Nguyen-Phuc H."/>
            <person name="Mago R."/>
            <person name="Raley C."/>
            <person name="Miller M.E."/>
            <person name="Silverstein K.A.T."/>
            <person name="Henningsen E."/>
            <person name="Hirsch C.D."/>
            <person name="Visser B."/>
            <person name="Pretorius Z.A."/>
            <person name="Steffenson B.J."/>
            <person name="Schwessinger B."/>
            <person name="Dodds P.N."/>
            <person name="Figueroa M."/>
        </authorList>
    </citation>
    <scope>NUCLEOTIDE SEQUENCE [LARGE SCALE GENOMIC DNA]</scope>
    <source>
        <strain evidence="1 2">Ug99</strain>
    </source>
</reference>
<dbReference type="Proteomes" id="UP000325313">
    <property type="component" value="Unassembled WGS sequence"/>
</dbReference>
<evidence type="ECO:0000313" key="1">
    <source>
        <dbReference type="EMBL" id="KAA1097204.1"/>
    </source>
</evidence>